<feature type="compositionally biased region" description="Basic and acidic residues" evidence="11">
    <location>
        <begin position="1"/>
        <end position="10"/>
    </location>
</feature>
<evidence type="ECO:0000256" key="2">
    <source>
        <dbReference type="ARBA" id="ARBA00013203"/>
    </source>
</evidence>
<gene>
    <name evidence="12" type="ORF">UBRO2_00072</name>
</gene>
<feature type="region of interest" description="Disordered" evidence="11">
    <location>
        <begin position="1799"/>
        <end position="1826"/>
    </location>
</feature>
<feature type="compositionally biased region" description="Polar residues" evidence="11">
    <location>
        <begin position="1095"/>
        <end position="1106"/>
    </location>
</feature>
<feature type="region of interest" description="Disordered" evidence="11">
    <location>
        <begin position="1363"/>
        <end position="1499"/>
    </location>
</feature>
<feature type="region of interest" description="Disordered" evidence="11">
    <location>
        <begin position="1726"/>
        <end position="1760"/>
    </location>
</feature>
<evidence type="ECO:0000256" key="5">
    <source>
        <dbReference type="ARBA" id="ARBA00022741"/>
    </source>
</evidence>
<evidence type="ECO:0000256" key="8">
    <source>
        <dbReference type="ARBA" id="ARBA00049003"/>
    </source>
</evidence>
<dbReference type="GO" id="GO:0004674">
    <property type="term" value="F:protein serine/threonine kinase activity"/>
    <property type="evidence" value="ECO:0007669"/>
    <property type="project" value="UniProtKB-KW"/>
</dbReference>
<dbReference type="InterPro" id="IPR011009">
    <property type="entry name" value="Kinase-like_dom_sf"/>
</dbReference>
<dbReference type="GO" id="GO:0004712">
    <property type="term" value="F:protein serine/threonine/tyrosine kinase activity"/>
    <property type="evidence" value="ECO:0007669"/>
    <property type="project" value="UniProtKB-EC"/>
</dbReference>
<sequence>MSDHVRRAEQQARSSRPRTSSIYDQHGPLLSSASSTPAFASSSASPSLNPPTRTRLNSTTRVSTGSPLTSSSNTRARTMSSASRLSTLSQAEPSSEPRYQSDRTYATLASRHQGPSIAQSPSHSIPSFGRTGTSQPRLGDALLGQRKTSDSSSRSTAITSSASSSSLAFPARSDSLARSSRLTNTLTSASMSSSQSVSSLSSISRSTNGTMGPPTSASQLTNLAPRRTINTTQSASSSSSLHAPHNDSQHPKISPLLPHFGQSFGAALFDDDAMATSGAFPSSSKSKPQNMHWGLRHSPGLASRFSNFSSDLATPEGSKDPNKLMQRNALRDPNELLSTLPISPSAPGRHMPLGGSSSLHTLTRGYPDKQSGFMAELDHVAASIGTAPQSPSFSISARTESDYSIVQQESGDPSLAPSGSNTSRTDSKAITADPSPGIGDLPWSAGETGPFGSEGAGLGMEGSKSMTFGDVNFGNRNGDEEWRQSFDLNAAITDLLHDHDELHRRRQLRDRAPSDASELLISGGTRGSTQLRSDSMRPGDESTQSSRLQGGPARGTPGLAADGGQHGLAASSSRREQFASSGMPSQPASTAPSMPQGTPRMSRNSVSLRNKRASSASIGQSLLRGSVPLAYAEDYESRLNSREDAAADALRKLDGLGSTRRASRDGKSDAKSPRTSRVPSRPGSASRRTPASSSRASSPDSRSRRSSNYDTSSRSIDKTRGSEDSIARNSLRTSKLVTRVRTGDDSSGTPSHTLAESARTSAIYSSPRLRRSQLPPLPQNEIMQGSRRTSAAQSGTARDVSASASPLIGTPVITRSISRSKRMSGNSDGSVIVSEGSRQNSAAGAYDDPDTSKHTAIPPVPPLPKLWEGSRSSSLTSEAFRAVSTKSPSITTSHSFVSTISGDHSDKLPTPRSPLSPRTQEMAEAVALAVRKPSLKVLSNSTSRRSSTNDVSMQCAVAEPIEEIISSTEPLVSAESTGVMDPDSSVTSARPKSSSLRRTSVASLGRLIRTGQRDNKEVEAPLSSAASQSLSASTDASSSPKSRRTPSFFQRAPRSSDGPTASEAGVQETGRASRKSILGIAGGLLSRSGSRRVATASNTDAVSNAGQARVSELEPRSSASQQQQQQQQQQRQQQSSLARRRGQSVTAGSDTVHKISAAVSSMQEPRSLAKASDGPASASIAAQTPSRAARTAASGIPSSSPSVGSRTVSPSKSASLSSRIPRVTTMKAIPRAAAAGTESSGSVTRAAATASTSIPVSKSHHPSLAASMGMVATQPTEDDDTKSVSGSDTTVGTAKHSHASSKIVPSPGGGVAQVSSSLVPILNAYAAAKTPAEVEGVLRRARIAAYSSNLTPSDREVLNGLAAKQDRQKAGVSPAGSAAADKPSVRAVKPSQTSASTASANVAPSAPSNGTKGPSPAIATSAKDTGTSSISVPVRKTRASLSTASSVPRSTTTTTIVKTPASERLTKMSSSSTSTSIARRSPASSDTAGSLTSPRATPVLTDEEERLGDNEMEDYIRRQQARKLAAGASQTELDKMLEFPEAVAPSRMLSPRQAEVMYGNRMSDFELQEIFNYSEIYYCGQNAKRKHMATVEKPDQNHGFDDERELYTGYPLFPGENEQEQLACIMEILGVPDRYLVEKSSRKKLFFDSTAQPRPVVNSKGKRRRPASKTLAQALKSDDDLFVDFIGKCLIWDPERRLKPDIAMKHAWIMQGKKLALVAGGVLGEAARQGDRGGGSSLPNALPRKTTTAGAGGRSTAAKSVTAGAGAGVGTGSGIATTPRTKTLSARASAAVNGAAGATGYAASSPRRSAGLTSTAHNTPLRVPKA</sequence>
<feature type="compositionally biased region" description="Low complexity" evidence="11">
    <location>
        <begin position="1393"/>
        <end position="1409"/>
    </location>
</feature>
<keyword evidence="7" id="KW-0067">ATP-binding</keyword>
<protein>
    <recommendedName>
        <fullName evidence="2">dual-specificity kinase</fullName>
        <ecNumber evidence="2">2.7.12.1</ecNumber>
    </recommendedName>
</protein>
<feature type="compositionally biased region" description="Polar residues" evidence="11">
    <location>
        <begin position="1486"/>
        <end position="1495"/>
    </location>
</feature>
<feature type="compositionally biased region" description="Low complexity" evidence="11">
    <location>
        <begin position="28"/>
        <end position="51"/>
    </location>
</feature>
<feature type="region of interest" description="Disordered" evidence="11">
    <location>
        <begin position="277"/>
        <end position="298"/>
    </location>
</feature>
<comment type="catalytic activity">
    <reaction evidence="10">
        <text>L-tyrosyl-[protein] + ATP = O-phospho-L-tyrosyl-[protein] + ADP + H(+)</text>
        <dbReference type="Rhea" id="RHEA:10596"/>
        <dbReference type="Rhea" id="RHEA-COMP:10136"/>
        <dbReference type="Rhea" id="RHEA-COMP:20101"/>
        <dbReference type="ChEBI" id="CHEBI:15378"/>
        <dbReference type="ChEBI" id="CHEBI:30616"/>
        <dbReference type="ChEBI" id="CHEBI:46858"/>
        <dbReference type="ChEBI" id="CHEBI:61978"/>
        <dbReference type="ChEBI" id="CHEBI:456216"/>
        <dbReference type="EC" id="2.7.12.1"/>
    </reaction>
</comment>
<feature type="compositionally biased region" description="Low complexity" evidence="11">
    <location>
        <begin position="679"/>
        <end position="714"/>
    </location>
</feature>
<comment type="catalytic activity">
    <reaction evidence="9">
        <text>L-threonyl-[protein] + ATP = O-phospho-L-threonyl-[protein] + ADP + H(+)</text>
        <dbReference type="Rhea" id="RHEA:46608"/>
        <dbReference type="Rhea" id="RHEA-COMP:11060"/>
        <dbReference type="Rhea" id="RHEA-COMP:11605"/>
        <dbReference type="ChEBI" id="CHEBI:15378"/>
        <dbReference type="ChEBI" id="CHEBI:30013"/>
        <dbReference type="ChEBI" id="CHEBI:30616"/>
        <dbReference type="ChEBI" id="CHEBI:61977"/>
        <dbReference type="ChEBI" id="CHEBI:456216"/>
        <dbReference type="EC" id="2.7.12.1"/>
    </reaction>
</comment>
<keyword evidence="6 12" id="KW-0418">Kinase</keyword>
<comment type="similarity">
    <text evidence="1">Belongs to the protein kinase superfamily. CMGC Ser/Thr protein kinase family. MNB/DYRK subfamily.</text>
</comment>
<keyword evidence="3" id="KW-0723">Serine/threonine-protein kinase</keyword>
<evidence type="ECO:0000256" key="11">
    <source>
        <dbReference type="SAM" id="MobiDB-lite"/>
    </source>
</evidence>
<dbReference type="InterPro" id="IPR042521">
    <property type="entry name" value="DYRK"/>
</dbReference>
<feature type="compositionally biased region" description="Polar residues" evidence="11">
    <location>
        <begin position="578"/>
        <end position="620"/>
    </location>
</feature>
<dbReference type="GO" id="GO:0005524">
    <property type="term" value="F:ATP binding"/>
    <property type="evidence" value="ECO:0007669"/>
    <property type="project" value="UniProtKB-KW"/>
</dbReference>
<evidence type="ECO:0000313" key="13">
    <source>
        <dbReference type="Proteomes" id="UP000658997"/>
    </source>
</evidence>
<feature type="region of interest" description="Disordered" evidence="11">
    <location>
        <begin position="650"/>
        <end position="803"/>
    </location>
</feature>
<name>A0A8H8TPQ1_9BASI</name>
<dbReference type="GO" id="GO:0005856">
    <property type="term" value="C:cytoskeleton"/>
    <property type="evidence" value="ECO:0007669"/>
    <property type="project" value="TreeGrafter"/>
</dbReference>
<dbReference type="PANTHER" id="PTHR24058">
    <property type="entry name" value="DUAL SPECIFICITY PROTEIN KINASE"/>
    <property type="match status" value="1"/>
</dbReference>
<feature type="compositionally biased region" description="Low complexity" evidence="11">
    <location>
        <begin position="1744"/>
        <end position="1760"/>
    </location>
</feature>
<accession>A0A8H8TPQ1</accession>
<dbReference type="Gene3D" id="3.30.10.30">
    <property type="entry name" value="DYRK"/>
    <property type="match status" value="1"/>
</dbReference>
<feature type="compositionally biased region" description="Low complexity" evidence="11">
    <location>
        <begin position="1116"/>
        <end position="1137"/>
    </location>
</feature>
<feature type="region of interest" description="Disordered" evidence="11">
    <location>
        <begin position="1"/>
        <end position="257"/>
    </location>
</feature>
<dbReference type="EC" id="2.7.12.1" evidence="2"/>
<dbReference type="Proteomes" id="UP000658997">
    <property type="component" value="Unassembled WGS sequence"/>
</dbReference>
<evidence type="ECO:0000256" key="10">
    <source>
        <dbReference type="ARBA" id="ARBA00051680"/>
    </source>
</evidence>
<feature type="compositionally biased region" description="Polar residues" evidence="11">
    <location>
        <begin position="745"/>
        <end position="764"/>
    </location>
</feature>
<feature type="compositionally biased region" description="Polar residues" evidence="11">
    <location>
        <begin position="279"/>
        <end position="289"/>
    </location>
</feature>
<evidence type="ECO:0000256" key="9">
    <source>
        <dbReference type="ARBA" id="ARBA00049308"/>
    </source>
</evidence>
<feature type="compositionally biased region" description="Polar residues" evidence="11">
    <location>
        <begin position="207"/>
        <end position="233"/>
    </location>
</feature>
<dbReference type="Gene3D" id="1.10.510.10">
    <property type="entry name" value="Transferase(Phosphotransferase) domain 1"/>
    <property type="match status" value="1"/>
</dbReference>
<feature type="compositionally biased region" description="Low complexity" evidence="11">
    <location>
        <begin position="1469"/>
        <end position="1485"/>
    </location>
</feature>
<evidence type="ECO:0000256" key="7">
    <source>
        <dbReference type="ARBA" id="ARBA00022840"/>
    </source>
</evidence>
<evidence type="ECO:0000256" key="6">
    <source>
        <dbReference type="ARBA" id="ARBA00022777"/>
    </source>
</evidence>
<dbReference type="SUPFAM" id="SSF56112">
    <property type="entry name" value="Protein kinase-like (PK-like)"/>
    <property type="match status" value="1"/>
</dbReference>
<dbReference type="EMBL" id="ULHB01000001">
    <property type="protein sequence ID" value="SYW73797.1"/>
    <property type="molecule type" value="Genomic_DNA"/>
</dbReference>
<feature type="compositionally biased region" description="Polar residues" evidence="11">
    <location>
        <begin position="11"/>
        <end position="23"/>
    </location>
</feature>
<feature type="compositionally biased region" description="Polar residues" evidence="11">
    <location>
        <begin position="781"/>
        <end position="796"/>
    </location>
</feature>
<keyword evidence="5" id="KW-0547">Nucleotide-binding</keyword>
<evidence type="ECO:0000313" key="12">
    <source>
        <dbReference type="EMBL" id="SYW73797.1"/>
    </source>
</evidence>
<keyword evidence="4" id="KW-0808">Transferase</keyword>
<keyword evidence="13" id="KW-1185">Reference proteome</keyword>
<feature type="compositionally biased region" description="Polar residues" evidence="11">
    <location>
        <begin position="984"/>
        <end position="1002"/>
    </location>
</feature>
<feature type="region of interest" description="Disordered" evidence="11">
    <location>
        <begin position="967"/>
        <end position="1073"/>
    </location>
</feature>
<dbReference type="PANTHER" id="PTHR24058:SF22">
    <property type="entry name" value="DUAL SPECIFICITY TYROSINE-PHOSPHORYLATION-REGULATED KINASE 4"/>
    <property type="match status" value="1"/>
</dbReference>
<dbReference type="InterPro" id="IPR050494">
    <property type="entry name" value="Ser_Thr_dual-spec_kinase"/>
</dbReference>
<feature type="compositionally biased region" description="Basic and acidic residues" evidence="11">
    <location>
        <begin position="715"/>
        <end position="726"/>
    </location>
</feature>
<feature type="compositionally biased region" description="Basic and acidic residues" evidence="11">
    <location>
        <begin position="662"/>
        <end position="672"/>
    </location>
</feature>
<organism evidence="12 13">
    <name type="scientific">Ustilago bromivora</name>
    <dbReference type="NCBI Taxonomy" id="307758"/>
    <lineage>
        <taxon>Eukaryota</taxon>
        <taxon>Fungi</taxon>
        <taxon>Dikarya</taxon>
        <taxon>Basidiomycota</taxon>
        <taxon>Ustilaginomycotina</taxon>
        <taxon>Ustilaginomycetes</taxon>
        <taxon>Ustilaginales</taxon>
        <taxon>Ustilaginaceae</taxon>
        <taxon>Ustilago</taxon>
    </lineage>
</organism>
<feature type="region of interest" description="Disordered" evidence="11">
    <location>
        <begin position="506"/>
        <end position="626"/>
    </location>
</feature>
<evidence type="ECO:0000256" key="3">
    <source>
        <dbReference type="ARBA" id="ARBA00022527"/>
    </source>
</evidence>
<comment type="caution">
    <text evidence="12">The sequence shown here is derived from an EMBL/GenBank/DDBJ whole genome shotgun (WGS) entry which is preliminary data.</text>
</comment>
<feature type="region of interest" description="Disordered" evidence="11">
    <location>
        <begin position="386"/>
        <end position="463"/>
    </location>
</feature>
<feature type="compositionally biased region" description="Polar residues" evidence="11">
    <location>
        <begin position="1283"/>
        <end position="1292"/>
    </location>
</feature>
<comment type="catalytic activity">
    <reaction evidence="8">
        <text>L-seryl-[protein] + ATP = O-phospho-L-seryl-[protein] + ADP + H(+)</text>
        <dbReference type="Rhea" id="RHEA:17989"/>
        <dbReference type="Rhea" id="RHEA-COMP:9863"/>
        <dbReference type="Rhea" id="RHEA-COMP:11604"/>
        <dbReference type="ChEBI" id="CHEBI:15378"/>
        <dbReference type="ChEBI" id="CHEBI:29999"/>
        <dbReference type="ChEBI" id="CHEBI:30616"/>
        <dbReference type="ChEBI" id="CHEBI:83421"/>
        <dbReference type="ChEBI" id="CHEBI:456216"/>
        <dbReference type="EC" id="2.7.12.1"/>
    </reaction>
</comment>
<reference evidence="12" key="1">
    <citation type="submission" date="2018-08" db="EMBL/GenBank/DDBJ databases">
        <authorList>
            <person name="Guldener U."/>
        </authorList>
    </citation>
    <scope>NUCLEOTIDE SEQUENCE</scope>
    <source>
        <strain evidence="12">UB2</strain>
    </source>
</reference>
<feature type="compositionally biased region" description="Polar residues" evidence="11">
    <location>
        <begin position="52"/>
        <end position="93"/>
    </location>
</feature>
<evidence type="ECO:0000256" key="4">
    <source>
        <dbReference type="ARBA" id="ARBA00022679"/>
    </source>
</evidence>
<feature type="compositionally biased region" description="Polar residues" evidence="11">
    <location>
        <begin position="1439"/>
        <end position="1457"/>
    </location>
</feature>
<feature type="compositionally biased region" description="Low complexity" evidence="11">
    <location>
        <begin position="1020"/>
        <end position="1040"/>
    </location>
</feature>
<feature type="compositionally biased region" description="Low complexity" evidence="11">
    <location>
        <begin position="150"/>
        <end position="206"/>
    </location>
</feature>
<feature type="region of interest" description="Disordered" evidence="11">
    <location>
        <begin position="818"/>
        <end position="869"/>
    </location>
</feature>
<feature type="compositionally biased region" description="Polar residues" evidence="11">
    <location>
        <begin position="386"/>
        <end position="424"/>
    </location>
</feature>
<feature type="compositionally biased region" description="Polar residues" evidence="11">
    <location>
        <begin position="818"/>
        <end position="829"/>
    </location>
</feature>
<feature type="compositionally biased region" description="Low complexity" evidence="11">
    <location>
        <begin position="1191"/>
        <end position="1211"/>
    </location>
</feature>
<proteinExistence type="inferred from homology"/>
<feature type="region of interest" description="Disordered" evidence="11">
    <location>
        <begin position="1274"/>
        <end position="1309"/>
    </location>
</feature>
<feature type="region of interest" description="Disordered" evidence="11">
    <location>
        <begin position="1087"/>
        <end position="1223"/>
    </location>
</feature>
<evidence type="ECO:0000256" key="1">
    <source>
        <dbReference type="ARBA" id="ARBA00008867"/>
    </source>
</evidence>
<feature type="compositionally biased region" description="Polar residues" evidence="11">
    <location>
        <begin position="1422"/>
        <end position="1431"/>
    </location>
</feature>
<feature type="compositionally biased region" description="Polar residues" evidence="11">
    <location>
        <begin position="727"/>
        <end position="736"/>
    </location>
</feature>
<dbReference type="GO" id="GO:0005737">
    <property type="term" value="C:cytoplasm"/>
    <property type="evidence" value="ECO:0007669"/>
    <property type="project" value="TreeGrafter"/>
</dbReference>
<feature type="compositionally biased region" description="Polar residues" evidence="11">
    <location>
        <begin position="116"/>
        <end position="136"/>
    </location>
</feature>